<dbReference type="InterPro" id="IPR036890">
    <property type="entry name" value="HATPase_C_sf"/>
</dbReference>
<dbReference type="CDD" id="cd00731">
    <property type="entry name" value="CheA_reg"/>
    <property type="match status" value="1"/>
</dbReference>
<dbReference type="Gene3D" id="1.20.120.160">
    <property type="entry name" value="HPT domain"/>
    <property type="match status" value="1"/>
</dbReference>
<evidence type="ECO:0000256" key="12">
    <source>
        <dbReference type="ARBA" id="ARBA00023012"/>
    </source>
</evidence>
<dbReference type="InterPro" id="IPR004105">
    <property type="entry name" value="CheA-like_dim"/>
</dbReference>
<dbReference type="InterPro" id="IPR004358">
    <property type="entry name" value="Sig_transdc_His_kin-like_C"/>
</dbReference>
<evidence type="ECO:0000256" key="10">
    <source>
        <dbReference type="ARBA" id="ARBA00022777"/>
    </source>
</evidence>
<dbReference type="RefSeq" id="WP_286658108.1">
    <property type="nucleotide sequence ID" value="NZ_JASZYV010000001.1"/>
</dbReference>
<dbReference type="CDD" id="cd00088">
    <property type="entry name" value="HPT"/>
    <property type="match status" value="1"/>
</dbReference>
<dbReference type="InterPro" id="IPR035891">
    <property type="entry name" value="CheY-binding_CheA"/>
</dbReference>
<dbReference type="Pfam" id="PF02895">
    <property type="entry name" value="H-kinase_dim"/>
    <property type="match status" value="1"/>
</dbReference>
<evidence type="ECO:0000256" key="3">
    <source>
        <dbReference type="ARBA" id="ARBA00012438"/>
    </source>
</evidence>
<dbReference type="EC" id="2.7.13.3" evidence="3"/>
<evidence type="ECO:0000256" key="14">
    <source>
        <dbReference type="PROSITE-ProRule" id="PRU00110"/>
    </source>
</evidence>
<dbReference type="InterPro" id="IPR051315">
    <property type="entry name" value="Bact_Chemotaxis_CheA"/>
</dbReference>
<evidence type="ECO:0000259" key="17">
    <source>
        <dbReference type="PROSITE" id="PS50894"/>
    </source>
</evidence>
<keyword evidence="8" id="KW-0808">Transferase</keyword>
<dbReference type="InterPro" id="IPR036097">
    <property type="entry name" value="HisK_dim/P_sf"/>
</dbReference>
<evidence type="ECO:0000313" key="19">
    <source>
        <dbReference type="Proteomes" id="UP001174908"/>
    </source>
</evidence>
<dbReference type="SUPFAM" id="SSF55874">
    <property type="entry name" value="ATPase domain of HSP90 chaperone/DNA topoisomerase II/histidine kinase"/>
    <property type="match status" value="1"/>
</dbReference>
<dbReference type="EMBL" id="JASZYV010000001">
    <property type="protein sequence ID" value="MDM0042979.1"/>
    <property type="molecule type" value="Genomic_DNA"/>
</dbReference>
<dbReference type="InterPro" id="IPR036641">
    <property type="entry name" value="HPT_dom_sf"/>
</dbReference>
<dbReference type="InterPro" id="IPR008207">
    <property type="entry name" value="Sig_transdc_His_kin_Hpt_dom"/>
</dbReference>
<dbReference type="InterPro" id="IPR003594">
    <property type="entry name" value="HATPase_dom"/>
</dbReference>
<keyword evidence="12" id="KW-0902">Two-component regulatory system</keyword>
<dbReference type="PANTHER" id="PTHR43395">
    <property type="entry name" value="SENSOR HISTIDINE KINASE CHEA"/>
    <property type="match status" value="1"/>
</dbReference>
<evidence type="ECO:0000259" key="16">
    <source>
        <dbReference type="PROSITE" id="PS50851"/>
    </source>
</evidence>
<keyword evidence="7 14" id="KW-0597">Phosphoprotein</keyword>
<dbReference type="Proteomes" id="UP001174908">
    <property type="component" value="Unassembled WGS sequence"/>
</dbReference>
<dbReference type="SUPFAM" id="SSF47384">
    <property type="entry name" value="Homodimeric domain of signal transducing histidine kinase"/>
    <property type="match status" value="1"/>
</dbReference>
<dbReference type="Pfam" id="PF01627">
    <property type="entry name" value="Hpt"/>
    <property type="match status" value="1"/>
</dbReference>
<accession>A0ABT7N4V7</accession>
<dbReference type="InterPro" id="IPR037006">
    <property type="entry name" value="CheA-like_homodim_sf"/>
</dbReference>
<keyword evidence="5" id="KW-0963">Cytoplasm</keyword>
<dbReference type="PROSITE" id="PS50894">
    <property type="entry name" value="HPT"/>
    <property type="match status" value="1"/>
</dbReference>
<dbReference type="PRINTS" id="PR00344">
    <property type="entry name" value="BCTRLSENSOR"/>
</dbReference>
<sequence>MDLSQFSQAFFVEAVELLEQMEQLLLTLDVDAPDSEQLNAIFRAAHSIKGGAATFGFGALTETTHLLETLLDRARHAQLHLSASMIDAFLETKDALQEQVSAYQAGQEPEPERVAHICAVLQQLALETAPGAAGAAAAPVAAAAPAPAKAPVPAATPAAPAGAAGALQVRLSGLGAGECDLLADELANLGRIVERTGSGETLSVTLETTCTSDDIIAVCCFVIDESQITITPAGAAAPVAAAAPAAAPVTPSAPAVPSAAPASARAQAAAPAAAAQGGKESSSIRVDVEKVDQLINLVGELVITQSMLTQAATRLDPVAYERFLSGLGHLERNARDLQESVMSIRMMPMDYVFSRFPRVIRDVSAKLGKQVRLDTFGKETELDKGLIERIIDPLTHLVRNSLDHGLETPDVRRAKGKDATGQLLLSAQHHGGNIVIEVSDDGAGLNRDKILAKAMQQGLAVSDTMPDEEVWQLIFAPGFSTAEQVTDISGRGVGMDVVKRNIQEMGGHVEIHSRQGHGTTTRIVLPLTLAILNGMSVKVGQEAYILPLSYVIESQQPLAEHLHSVTGDGQVIKVRGEYLPLIELHRVFDVAGAQTDPAQGILVIVQADDARFALLVDELLGQHQVVVKNLETNYRKVPGISAATILGDGSVAFIIDVGAMPKIQRAQAVSAAALADAARKTPLNA</sequence>
<keyword evidence="6" id="KW-0145">Chemotaxis</keyword>
<dbReference type="InterPro" id="IPR005467">
    <property type="entry name" value="His_kinase_dom"/>
</dbReference>
<dbReference type="Gene3D" id="2.30.30.40">
    <property type="entry name" value="SH3 Domains"/>
    <property type="match status" value="1"/>
</dbReference>
<dbReference type="InterPro" id="IPR002545">
    <property type="entry name" value="CheW-lke_dom"/>
</dbReference>
<dbReference type="SUPFAM" id="SSF47226">
    <property type="entry name" value="Histidine-containing phosphotransfer domain, HPT domain"/>
    <property type="match status" value="1"/>
</dbReference>
<evidence type="ECO:0000256" key="1">
    <source>
        <dbReference type="ARBA" id="ARBA00000085"/>
    </source>
</evidence>
<reference evidence="18" key="1">
    <citation type="submission" date="2023-06" db="EMBL/GenBank/DDBJ databases">
        <authorList>
            <person name="Jiang Y."/>
            <person name="Liu Q."/>
        </authorList>
    </citation>
    <scope>NUCLEOTIDE SEQUENCE</scope>
    <source>
        <strain evidence="18">CGMCC 1.12089</strain>
    </source>
</reference>
<evidence type="ECO:0000256" key="6">
    <source>
        <dbReference type="ARBA" id="ARBA00022500"/>
    </source>
</evidence>
<dbReference type="Pfam" id="PF09078">
    <property type="entry name" value="CheY-binding"/>
    <property type="match status" value="1"/>
</dbReference>
<dbReference type="PANTHER" id="PTHR43395:SF10">
    <property type="entry name" value="CHEMOTAXIS PROTEIN CHEA"/>
    <property type="match status" value="1"/>
</dbReference>
<dbReference type="Gene3D" id="3.30.565.10">
    <property type="entry name" value="Histidine kinase-like ATPase, C-terminal domain"/>
    <property type="match status" value="1"/>
</dbReference>
<comment type="catalytic activity">
    <reaction evidence="1">
        <text>ATP + protein L-histidine = ADP + protein N-phospho-L-histidine.</text>
        <dbReference type="EC" id="2.7.13.3"/>
    </reaction>
</comment>
<evidence type="ECO:0000313" key="18">
    <source>
        <dbReference type="EMBL" id="MDM0042979.1"/>
    </source>
</evidence>
<dbReference type="InterPro" id="IPR015162">
    <property type="entry name" value="CheY-binding"/>
</dbReference>
<comment type="function">
    <text evidence="13">Involved in the transmission of sensory signals from the chemoreceptors to the flagellar motors. CheA is autophosphorylated; it can transfer its phosphate group to either CheB or CheY.</text>
</comment>
<dbReference type="SMART" id="SM00260">
    <property type="entry name" value="CheW"/>
    <property type="match status" value="1"/>
</dbReference>
<comment type="caution">
    <text evidence="18">The sequence shown here is derived from an EMBL/GenBank/DDBJ whole genome shotgun (WGS) entry which is preliminary data.</text>
</comment>
<evidence type="ECO:0000256" key="7">
    <source>
        <dbReference type="ARBA" id="ARBA00022553"/>
    </source>
</evidence>
<comment type="subcellular location">
    <subcellularLocation>
        <location evidence="2">Cytoplasm</location>
    </subcellularLocation>
</comment>
<feature type="domain" description="HPt" evidence="17">
    <location>
        <begin position="1"/>
        <end position="103"/>
    </location>
</feature>
<name>A0ABT7N4V7_9BURK</name>
<feature type="domain" description="CheW-like" evidence="16">
    <location>
        <begin position="531"/>
        <end position="666"/>
    </location>
</feature>
<keyword evidence="9" id="KW-0547">Nucleotide-binding</keyword>
<dbReference type="SMART" id="SM01231">
    <property type="entry name" value="H-kinase_dim"/>
    <property type="match status" value="1"/>
</dbReference>
<proteinExistence type="predicted"/>
<evidence type="ECO:0000256" key="11">
    <source>
        <dbReference type="ARBA" id="ARBA00022840"/>
    </source>
</evidence>
<evidence type="ECO:0000259" key="15">
    <source>
        <dbReference type="PROSITE" id="PS50109"/>
    </source>
</evidence>
<protein>
    <recommendedName>
        <fullName evidence="4">Chemotaxis protein CheA</fullName>
        <ecNumber evidence="3">2.7.13.3</ecNumber>
    </recommendedName>
</protein>
<organism evidence="18 19">
    <name type="scientific">Variovorax dokdonensis</name>
    <dbReference type="NCBI Taxonomy" id="344883"/>
    <lineage>
        <taxon>Bacteria</taxon>
        <taxon>Pseudomonadati</taxon>
        <taxon>Pseudomonadota</taxon>
        <taxon>Betaproteobacteria</taxon>
        <taxon>Burkholderiales</taxon>
        <taxon>Comamonadaceae</taxon>
        <taxon>Variovorax</taxon>
    </lineage>
</organism>
<dbReference type="CDD" id="cd16916">
    <property type="entry name" value="HATPase_CheA-like"/>
    <property type="match status" value="1"/>
</dbReference>
<dbReference type="Pfam" id="PF02518">
    <property type="entry name" value="HATPase_c"/>
    <property type="match status" value="1"/>
</dbReference>
<evidence type="ECO:0000256" key="4">
    <source>
        <dbReference type="ARBA" id="ARBA00021495"/>
    </source>
</evidence>
<dbReference type="PROSITE" id="PS50109">
    <property type="entry name" value="HIS_KIN"/>
    <property type="match status" value="1"/>
</dbReference>
<dbReference type="SUPFAM" id="SSF50341">
    <property type="entry name" value="CheW-like"/>
    <property type="match status" value="1"/>
</dbReference>
<feature type="domain" description="Histidine kinase" evidence="15">
    <location>
        <begin position="321"/>
        <end position="529"/>
    </location>
</feature>
<evidence type="ECO:0000256" key="8">
    <source>
        <dbReference type="ARBA" id="ARBA00022679"/>
    </source>
</evidence>
<keyword evidence="10" id="KW-0418">Kinase</keyword>
<evidence type="ECO:0000256" key="13">
    <source>
        <dbReference type="ARBA" id="ARBA00035100"/>
    </source>
</evidence>
<evidence type="ECO:0000256" key="5">
    <source>
        <dbReference type="ARBA" id="ARBA00022490"/>
    </source>
</evidence>
<gene>
    <name evidence="18" type="primary">cheA</name>
    <name evidence="18" type="ORF">QTH91_00655</name>
</gene>
<keyword evidence="11" id="KW-0067">ATP-binding</keyword>
<dbReference type="InterPro" id="IPR036061">
    <property type="entry name" value="CheW-like_dom_sf"/>
</dbReference>
<dbReference type="PROSITE" id="PS50851">
    <property type="entry name" value="CHEW"/>
    <property type="match status" value="1"/>
</dbReference>
<dbReference type="SUPFAM" id="SSF55052">
    <property type="entry name" value="CheY-binding domain of CheA"/>
    <property type="match status" value="1"/>
</dbReference>
<dbReference type="Gene3D" id="1.10.287.560">
    <property type="entry name" value="Histidine kinase CheA-like, homodimeric domain"/>
    <property type="match status" value="1"/>
</dbReference>
<keyword evidence="19" id="KW-1185">Reference proteome</keyword>
<evidence type="ECO:0000256" key="2">
    <source>
        <dbReference type="ARBA" id="ARBA00004496"/>
    </source>
</evidence>
<dbReference type="NCBIfam" id="NF007835">
    <property type="entry name" value="PRK10547.1"/>
    <property type="match status" value="1"/>
</dbReference>
<dbReference type="Pfam" id="PF01584">
    <property type="entry name" value="CheW"/>
    <property type="match status" value="1"/>
</dbReference>
<feature type="modified residue" description="Phosphohistidine" evidence="14">
    <location>
        <position position="46"/>
    </location>
</feature>
<dbReference type="Gene3D" id="3.30.70.400">
    <property type="entry name" value="CheY-binding domain of CheA"/>
    <property type="match status" value="1"/>
</dbReference>
<dbReference type="SMART" id="SM00387">
    <property type="entry name" value="HATPase_c"/>
    <property type="match status" value="1"/>
</dbReference>
<dbReference type="SMART" id="SM00073">
    <property type="entry name" value="HPT"/>
    <property type="match status" value="1"/>
</dbReference>
<evidence type="ECO:0000256" key="9">
    <source>
        <dbReference type="ARBA" id="ARBA00022741"/>
    </source>
</evidence>